<keyword evidence="3 5" id="KW-0732">Signal</keyword>
<feature type="chain" id="PRO_5030071805" evidence="5">
    <location>
        <begin position="20"/>
        <end position="287"/>
    </location>
</feature>
<feature type="binding site" evidence="4">
    <location>
        <position position="199"/>
    </location>
    <ligand>
        <name>molybdate</name>
        <dbReference type="ChEBI" id="CHEBI:36264"/>
    </ligand>
</feature>
<comment type="caution">
    <text evidence="6">The sequence shown here is derived from an EMBL/GenBank/DDBJ whole genome shotgun (WGS) entry which is preliminary data.</text>
</comment>
<dbReference type="NCBIfam" id="TIGR01256">
    <property type="entry name" value="modA"/>
    <property type="match status" value="1"/>
</dbReference>
<dbReference type="InterPro" id="IPR044084">
    <property type="entry name" value="AvModA-like_subst-bd"/>
</dbReference>
<keyword evidence="4" id="KW-0500">Molybdenum</keyword>
<dbReference type="AlphaFoldDB" id="A0A399F5M5"/>
<name>A0A399F5M5_9DEIN</name>
<gene>
    <name evidence="6" type="primary">modA</name>
    <name evidence="6" type="ORF">Mgrana_02716</name>
</gene>
<evidence type="ECO:0000313" key="6">
    <source>
        <dbReference type="EMBL" id="RIH91373.1"/>
    </source>
</evidence>
<dbReference type="Gene3D" id="3.40.190.10">
    <property type="entry name" value="Periplasmic binding protein-like II"/>
    <property type="match status" value="2"/>
</dbReference>
<dbReference type="SUPFAM" id="SSF53850">
    <property type="entry name" value="Periplasmic binding protein-like II"/>
    <property type="match status" value="1"/>
</dbReference>
<dbReference type="OrthoDB" id="9785015at2"/>
<dbReference type="GO" id="GO:0046872">
    <property type="term" value="F:metal ion binding"/>
    <property type="evidence" value="ECO:0007669"/>
    <property type="project" value="UniProtKB-KW"/>
</dbReference>
<dbReference type="PIRSF" id="PIRSF004846">
    <property type="entry name" value="ModA"/>
    <property type="match status" value="1"/>
</dbReference>
<organism evidence="6 7">
    <name type="scientific">Meiothermus granaticius NBRC 107808</name>
    <dbReference type="NCBI Taxonomy" id="1227551"/>
    <lineage>
        <taxon>Bacteria</taxon>
        <taxon>Thermotogati</taxon>
        <taxon>Deinococcota</taxon>
        <taxon>Deinococci</taxon>
        <taxon>Thermales</taxon>
        <taxon>Thermaceae</taxon>
        <taxon>Meiothermus</taxon>
    </lineage>
</organism>
<feature type="binding site" evidence="4">
    <location>
        <position position="59"/>
    </location>
    <ligand>
        <name>molybdate</name>
        <dbReference type="ChEBI" id="CHEBI:36264"/>
    </ligand>
</feature>
<reference evidence="6 7" key="1">
    <citation type="submission" date="2018-08" db="EMBL/GenBank/DDBJ databases">
        <title>Meiothermus granaticius genome AF-68 sequencing project.</title>
        <authorList>
            <person name="Da Costa M.S."/>
            <person name="Albuquerque L."/>
            <person name="Raposo P."/>
            <person name="Froufe H.J.C."/>
            <person name="Barroso C.S."/>
            <person name="Egas C."/>
        </authorList>
    </citation>
    <scope>NUCLEOTIDE SEQUENCE [LARGE SCALE GENOMIC DNA]</scope>
    <source>
        <strain evidence="6 7">AF-68</strain>
    </source>
</reference>
<evidence type="ECO:0000256" key="3">
    <source>
        <dbReference type="ARBA" id="ARBA00022729"/>
    </source>
</evidence>
<evidence type="ECO:0000256" key="4">
    <source>
        <dbReference type="PIRSR" id="PIRSR004846-1"/>
    </source>
</evidence>
<dbReference type="Proteomes" id="UP000266178">
    <property type="component" value="Unassembled WGS sequence"/>
</dbReference>
<dbReference type="EMBL" id="QWLB01000045">
    <property type="protein sequence ID" value="RIH91373.1"/>
    <property type="molecule type" value="Genomic_DNA"/>
</dbReference>
<evidence type="ECO:0000256" key="1">
    <source>
        <dbReference type="ARBA" id="ARBA00009175"/>
    </source>
</evidence>
<sequence length="287" mass="31554">MNFKRYVGAFLLAASLAHAQNDTVRVVAAADLQYALSDIVQRFEAQNPDIKVQLTFGSSGKFYTQISQGLPADLFFSADEAFAAQLEKANLIVPGTRKLYAVGRMVIWVSNGLVAQGLNPQALGPKLLLDPKVTRIAIADPVHAPYGRAAVTLLQYFGLLRQTKQAEWENMGAGIPAFYDIATLKRGKPSFEFVYGENISQTAQLALTSTGVGLIALSIAKSEAMSRGGQYWLSPLSSHMRLNQNYVILKGQDRPAVRKFYDYIASTTARQIFKHYGFLLPGEKLED</sequence>
<protein>
    <submittedName>
        <fullName evidence="6">Molybdate-binding periplasmic protein</fullName>
    </submittedName>
</protein>
<evidence type="ECO:0000256" key="5">
    <source>
        <dbReference type="SAM" id="SignalP"/>
    </source>
</evidence>
<dbReference type="CDD" id="cd13539">
    <property type="entry name" value="PBP2_AvModA"/>
    <property type="match status" value="1"/>
</dbReference>
<dbReference type="PANTHER" id="PTHR30632">
    <property type="entry name" value="MOLYBDATE-BINDING PERIPLASMIC PROTEIN"/>
    <property type="match status" value="1"/>
</dbReference>
<evidence type="ECO:0000313" key="7">
    <source>
        <dbReference type="Proteomes" id="UP000266178"/>
    </source>
</evidence>
<dbReference type="GO" id="GO:0015689">
    <property type="term" value="P:molybdate ion transport"/>
    <property type="evidence" value="ECO:0007669"/>
    <property type="project" value="InterPro"/>
</dbReference>
<accession>A0A399F5M5</accession>
<keyword evidence="7" id="KW-1185">Reference proteome</keyword>
<keyword evidence="2 4" id="KW-0479">Metal-binding</keyword>
<dbReference type="InterPro" id="IPR005950">
    <property type="entry name" value="ModA"/>
</dbReference>
<dbReference type="InterPro" id="IPR050682">
    <property type="entry name" value="ModA/WtpA"/>
</dbReference>
<dbReference type="PANTHER" id="PTHR30632:SF14">
    <property type="entry name" value="TUNGSTATE_MOLYBDATE_CHROMATE-BINDING PROTEIN MODA"/>
    <property type="match status" value="1"/>
</dbReference>
<dbReference type="GO" id="GO:0030973">
    <property type="term" value="F:molybdate ion binding"/>
    <property type="evidence" value="ECO:0007669"/>
    <property type="project" value="InterPro"/>
</dbReference>
<dbReference type="RefSeq" id="WP_119358166.1">
    <property type="nucleotide sequence ID" value="NZ_BJXM01000007.1"/>
</dbReference>
<proteinExistence type="inferred from homology"/>
<feature type="signal peptide" evidence="5">
    <location>
        <begin position="1"/>
        <end position="19"/>
    </location>
</feature>
<evidence type="ECO:0000256" key="2">
    <source>
        <dbReference type="ARBA" id="ARBA00022723"/>
    </source>
</evidence>
<dbReference type="Pfam" id="PF13531">
    <property type="entry name" value="SBP_bac_11"/>
    <property type="match status" value="1"/>
</dbReference>
<comment type="similarity">
    <text evidence="1">Belongs to the bacterial solute-binding protein ModA family.</text>
</comment>